<name>A0ACB9QK67_9MYRT</name>
<dbReference type="EMBL" id="CM042885">
    <property type="protein sequence ID" value="KAI4366711.1"/>
    <property type="molecule type" value="Genomic_DNA"/>
</dbReference>
<evidence type="ECO:0000313" key="1">
    <source>
        <dbReference type="EMBL" id="KAI4366711.1"/>
    </source>
</evidence>
<accession>A0ACB9QK67</accession>
<evidence type="ECO:0000313" key="2">
    <source>
        <dbReference type="Proteomes" id="UP001057402"/>
    </source>
</evidence>
<keyword evidence="2" id="KW-1185">Reference proteome</keyword>
<proteinExistence type="predicted"/>
<gene>
    <name evidence="1" type="ORF">MLD38_022553</name>
</gene>
<sequence length="383" mass="42578">MSDGDWENKREHERHRFSSGTKSGGDEYAKAIAKVAVAQVCQNEGFQTFQLSALYTLSDVTIRYMHNIGKTALLYANSAGRTDGNHFDVIQGLEELSAGQGFAGASETDHCLAHSGVVHEISQYVSDYEEVPFAYDLWRFPVDRERNHPQSFLQIGEEPPEEHIPGWLPKFPDPKTYDTLLKESAEVHDRDVNLQFVKHQDRSQNELPLPNMPYLISSNGFPGPSSADSRNTVKTNETLTLNPYLSAPIRIVEKGASPGPTRTPPEKPPGNVLEGNAPQINIQNADRNIFVSKTSTPANIAVSGKSTDPNEQQLLSKQRNPVQFKIKIRKKPLVSGMMPSDGFMDKSSQHSCRNSGECDVNYATKERTRKILKESVESPQDVA</sequence>
<reference evidence="2" key="1">
    <citation type="journal article" date="2023" name="Front. Plant Sci.">
        <title>Chromosomal-level genome assembly of Melastoma candidum provides insights into trichome evolution.</title>
        <authorList>
            <person name="Zhong Y."/>
            <person name="Wu W."/>
            <person name="Sun C."/>
            <person name="Zou P."/>
            <person name="Liu Y."/>
            <person name="Dai S."/>
            <person name="Zhou R."/>
        </authorList>
    </citation>
    <scope>NUCLEOTIDE SEQUENCE [LARGE SCALE GENOMIC DNA]</scope>
</reference>
<comment type="caution">
    <text evidence="1">The sequence shown here is derived from an EMBL/GenBank/DDBJ whole genome shotgun (WGS) entry which is preliminary data.</text>
</comment>
<protein>
    <submittedName>
        <fullName evidence="1">Uncharacterized protein</fullName>
    </submittedName>
</protein>
<dbReference type="Proteomes" id="UP001057402">
    <property type="component" value="Chromosome 6"/>
</dbReference>
<organism evidence="1 2">
    <name type="scientific">Melastoma candidum</name>
    <dbReference type="NCBI Taxonomy" id="119954"/>
    <lineage>
        <taxon>Eukaryota</taxon>
        <taxon>Viridiplantae</taxon>
        <taxon>Streptophyta</taxon>
        <taxon>Embryophyta</taxon>
        <taxon>Tracheophyta</taxon>
        <taxon>Spermatophyta</taxon>
        <taxon>Magnoliopsida</taxon>
        <taxon>eudicotyledons</taxon>
        <taxon>Gunneridae</taxon>
        <taxon>Pentapetalae</taxon>
        <taxon>rosids</taxon>
        <taxon>malvids</taxon>
        <taxon>Myrtales</taxon>
        <taxon>Melastomataceae</taxon>
        <taxon>Melastomatoideae</taxon>
        <taxon>Melastomateae</taxon>
        <taxon>Melastoma</taxon>
    </lineage>
</organism>